<accession>A0AAD6VJV1</accession>
<keyword evidence="2" id="KW-1185">Reference proteome</keyword>
<sequence>MHALLTPSEHQLCSEMPVIQKMWRELLRPALAKFSIYVLCTARKLAFAFDLLLTTHLLQVPSRPMHLMSAAAVLLFVSRRRPARPRHWMALLLLPFSTGRRRHWQFLELEATGATRCERAGRHHQAARRRWWKAPDARAMRLCLEYVHST</sequence>
<comment type="caution">
    <text evidence="1">The sequence shown here is derived from an EMBL/GenBank/DDBJ whole genome shotgun (WGS) entry which is preliminary data.</text>
</comment>
<evidence type="ECO:0000313" key="1">
    <source>
        <dbReference type="EMBL" id="KAJ7215330.1"/>
    </source>
</evidence>
<dbReference type="AlphaFoldDB" id="A0AAD6VJV1"/>
<reference evidence="1" key="1">
    <citation type="submission" date="2023-03" db="EMBL/GenBank/DDBJ databases">
        <title>Massive genome expansion in bonnet fungi (Mycena s.s.) driven by repeated elements and novel gene families across ecological guilds.</title>
        <authorList>
            <consortium name="Lawrence Berkeley National Laboratory"/>
            <person name="Harder C.B."/>
            <person name="Miyauchi S."/>
            <person name="Viragh M."/>
            <person name="Kuo A."/>
            <person name="Thoen E."/>
            <person name="Andreopoulos B."/>
            <person name="Lu D."/>
            <person name="Skrede I."/>
            <person name="Drula E."/>
            <person name="Henrissat B."/>
            <person name="Morin E."/>
            <person name="Kohler A."/>
            <person name="Barry K."/>
            <person name="LaButti K."/>
            <person name="Morin E."/>
            <person name="Salamov A."/>
            <person name="Lipzen A."/>
            <person name="Mereny Z."/>
            <person name="Hegedus B."/>
            <person name="Baldrian P."/>
            <person name="Stursova M."/>
            <person name="Weitz H."/>
            <person name="Taylor A."/>
            <person name="Grigoriev I.V."/>
            <person name="Nagy L.G."/>
            <person name="Martin F."/>
            <person name="Kauserud H."/>
        </authorList>
    </citation>
    <scope>NUCLEOTIDE SEQUENCE</scope>
    <source>
        <strain evidence="1">9144</strain>
    </source>
</reference>
<evidence type="ECO:0000313" key="2">
    <source>
        <dbReference type="Proteomes" id="UP001219525"/>
    </source>
</evidence>
<name>A0AAD6VJV1_9AGAR</name>
<dbReference type="EMBL" id="JARJCW010000017">
    <property type="protein sequence ID" value="KAJ7215330.1"/>
    <property type="molecule type" value="Genomic_DNA"/>
</dbReference>
<dbReference type="Proteomes" id="UP001219525">
    <property type="component" value="Unassembled WGS sequence"/>
</dbReference>
<organism evidence="1 2">
    <name type="scientific">Mycena pura</name>
    <dbReference type="NCBI Taxonomy" id="153505"/>
    <lineage>
        <taxon>Eukaryota</taxon>
        <taxon>Fungi</taxon>
        <taxon>Dikarya</taxon>
        <taxon>Basidiomycota</taxon>
        <taxon>Agaricomycotina</taxon>
        <taxon>Agaricomycetes</taxon>
        <taxon>Agaricomycetidae</taxon>
        <taxon>Agaricales</taxon>
        <taxon>Marasmiineae</taxon>
        <taxon>Mycenaceae</taxon>
        <taxon>Mycena</taxon>
    </lineage>
</organism>
<proteinExistence type="predicted"/>
<gene>
    <name evidence="1" type="ORF">GGX14DRAFT_608011</name>
</gene>
<protein>
    <submittedName>
        <fullName evidence="1">Uncharacterized protein</fullName>
    </submittedName>
</protein>